<accession>A0A9D4UD81</accession>
<comment type="function">
    <text evidence="6">Required for the assembly of the V0 complex of the vacuolar ATPase (V-ATPase) in the endoplasmic reticulum.</text>
</comment>
<gene>
    <name evidence="7" type="ORF">GOP47_0020415</name>
</gene>
<evidence type="ECO:0000256" key="2">
    <source>
        <dbReference type="ARBA" id="ARBA00022824"/>
    </source>
</evidence>
<protein>
    <recommendedName>
        <fullName evidence="6">Vacuolar ATPase assembly integral membrane protein VMA21 homolog</fullName>
    </recommendedName>
</protein>
<dbReference type="GO" id="GO:0005789">
    <property type="term" value="C:endoplasmic reticulum membrane"/>
    <property type="evidence" value="ECO:0007669"/>
    <property type="project" value="UniProtKB-SubCell"/>
</dbReference>
<sequence length="109" mass="12203">MMETAQVMKRFLGASLAMWGFPLLILHLFNRFVKPGMAALSPRWHTICSGCLAVLSVNVVIAIYIVMAMREPRSVAEPHPDPTFVSRAKASLLQACQEEQDSEREKKDS</sequence>
<keyword evidence="1 6" id="KW-0812">Transmembrane</keyword>
<dbReference type="HAMAP" id="MF_03058">
    <property type="entry name" value="VMA21"/>
    <property type="match status" value="1"/>
</dbReference>
<evidence type="ECO:0000256" key="3">
    <source>
        <dbReference type="ARBA" id="ARBA00022989"/>
    </source>
</evidence>
<dbReference type="InterPro" id="IPR019013">
    <property type="entry name" value="Vma21"/>
</dbReference>
<dbReference type="PANTHER" id="PTHR31792">
    <property type="entry name" value="VACUOLAR ATPASE ASSEMBLY INTEGRAL MEMBRANE PROTEIN VMA21"/>
    <property type="match status" value="1"/>
</dbReference>
<comment type="subcellular location">
    <subcellularLocation>
        <location evidence="6">Endoplasmic reticulum membrane</location>
        <topology evidence="6">Multi-pass membrane protein</topology>
    </subcellularLocation>
    <subcellularLocation>
        <location evidence="6">Endoplasmic reticulum-Golgi intermediate compartment membrane</location>
        <topology evidence="6">Multi-pass membrane protein</topology>
    </subcellularLocation>
    <subcellularLocation>
        <location evidence="6">Cytoplasmic vesicle</location>
        <location evidence="6">COPII-coated vesicle membrane</location>
        <topology evidence="6">Multi-pass membrane protein</topology>
    </subcellularLocation>
</comment>
<comment type="caution">
    <text evidence="7">The sequence shown here is derived from an EMBL/GenBank/DDBJ whole genome shotgun (WGS) entry which is preliminary data.</text>
</comment>
<comment type="similarity">
    <text evidence="6">Belongs to the VMA21 family.</text>
</comment>
<feature type="transmembrane region" description="Helical" evidence="6">
    <location>
        <begin position="12"/>
        <end position="32"/>
    </location>
</feature>
<dbReference type="GO" id="GO:0012507">
    <property type="term" value="C:ER to Golgi transport vesicle membrane"/>
    <property type="evidence" value="ECO:0007669"/>
    <property type="project" value="UniProtKB-SubCell"/>
</dbReference>
<evidence type="ECO:0000256" key="5">
    <source>
        <dbReference type="ARBA" id="ARBA00023329"/>
    </source>
</evidence>
<evidence type="ECO:0000256" key="1">
    <source>
        <dbReference type="ARBA" id="ARBA00022692"/>
    </source>
</evidence>
<dbReference type="PANTHER" id="PTHR31792:SF3">
    <property type="entry name" value="VACUOLAR ATPASE ASSEMBLY INTEGRAL MEMBRANE PROTEIN VMA21"/>
    <property type="match status" value="1"/>
</dbReference>
<dbReference type="AlphaFoldDB" id="A0A9D4UD81"/>
<evidence type="ECO:0000256" key="6">
    <source>
        <dbReference type="HAMAP-Rule" id="MF_03058"/>
    </source>
</evidence>
<keyword evidence="8" id="KW-1185">Reference proteome</keyword>
<keyword evidence="5 6" id="KW-0968">Cytoplasmic vesicle</keyword>
<keyword evidence="3 6" id="KW-1133">Transmembrane helix</keyword>
<name>A0A9D4UD81_ADICA</name>
<dbReference type="Proteomes" id="UP000886520">
    <property type="component" value="Chromosome 19"/>
</dbReference>
<dbReference type="OrthoDB" id="160405at2759"/>
<dbReference type="GO" id="GO:0033116">
    <property type="term" value="C:endoplasmic reticulum-Golgi intermediate compartment membrane"/>
    <property type="evidence" value="ECO:0007669"/>
    <property type="project" value="UniProtKB-SubCell"/>
</dbReference>
<keyword evidence="2 6" id="KW-0256">Endoplasmic reticulum</keyword>
<keyword evidence="4 6" id="KW-0472">Membrane</keyword>
<feature type="transmembrane region" description="Helical" evidence="6">
    <location>
        <begin position="44"/>
        <end position="66"/>
    </location>
</feature>
<organism evidence="7 8">
    <name type="scientific">Adiantum capillus-veneris</name>
    <name type="common">Maidenhair fern</name>
    <dbReference type="NCBI Taxonomy" id="13818"/>
    <lineage>
        <taxon>Eukaryota</taxon>
        <taxon>Viridiplantae</taxon>
        <taxon>Streptophyta</taxon>
        <taxon>Embryophyta</taxon>
        <taxon>Tracheophyta</taxon>
        <taxon>Polypodiopsida</taxon>
        <taxon>Polypodiidae</taxon>
        <taxon>Polypodiales</taxon>
        <taxon>Pteridineae</taxon>
        <taxon>Pteridaceae</taxon>
        <taxon>Vittarioideae</taxon>
        <taxon>Adiantum</taxon>
    </lineage>
</organism>
<dbReference type="EMBL" id="JABFUD020000019">
    <property type="protein sequence ID" value="KAI5065720.1"/>
    <property type="molecule type" value="Genomic_DNA"/>
</dbReference>
<evidence type="ECO:0000256" key="4">
    <source>
        <dbReference type="ARBA" id="ARBA00023136"/>
    </source>
</evidence>
<proteinExistence type="inferred from homology"/>
<evidence type="ECO:0000313" key="8">
    <source>
        <dbReference type="Proteomes" id="UP000886520"/>
    </source>
</evidence>
<dbReference type="Pfam" id="PF09446">
    <property type="entry name" value="VMA21"/>
    <property type="match status" value="1"/>
</dbReference>
<dbReference type="GO" id="GO:0070072">
    <property type="term" value="P:vacuolar proton-transporting V-type ATPase complex assembly"/>
    <property type="evidence" value="ECO:0007669"/>
    <property type="project" value="UniProtKB-UniRule"/>
</dbReference>
<reference evidence="7" key="1">
    <citation type="submission" date="2021-01" db="EMBL/GenBank/DDBJ databases">
        <title>Adiantum capillus-veneris genome.</title>
        <authorList>
            <person name="Fang Y."/>
            <person name="Liao Q."/>
        </authorList>
    </citation>
    <scope>NUCLEOTIDE SEQUENCE</scope>
    <source>
        <strain evidence="7">H3</strain>
        <tissue evidence="7">Leaf</tissue>
    </source>
</reference>
<evidence type="ECO:0000313" key="7">
    <source>
        <dbReference type="EMBL" id="KAI5065720.1"/>
    </source>
</evidence>